<sequence length="156" mass="17211">MTNNDSHGSGPVVIYENGEGIRNSDPAKYTYAPPTAEEIITMTADELEELVILQLIDRIKNRLAVINAEQAEQKAKESLYPQKQDGIYCGTDNCECPQDRSEGPLATRSGSPVLDGTSKDQDDHEEYGNGRNVTNSQDVDSGDGDILWDWNGGIWY</sequence>
<reference evidence="2 3" key="1">
    <citation type="journal article" date="2013" name="PLoS Genet.">
        <title>The genome and development-dependent transcriptomes of Pyronema confluens: a window into fungal evolution.</title>
        <authorList>
            <person name="Traeger S."/>
            <person name="Altegoer F."/>
            <person name="Freitag M."/>
            <person name="Gabaldon T."/>
            <person name="Kempken F."/>
            <person name="Kumar A."/>
            <person name="Marcet-Houben M."/>
            <person name="Poggeler S."/>
            <person name="Stajich J.E."/>
            <person name="Nowrousian M."/>
        </authorList>
    </citation>
    <scope>NUCLEOTIDE SEQUENCE [LARGE SCALE GENOMIC DNA]</scope>
    <source>
        <strain evidence="3">CBS 100304</strain>
        <tissue evidence="2">Vegetative mycelium</tissue>
    </source>
</reference>
<dbReference type="OrthoDB" id="5503825at2759"/>
<evidence type="ECO:0000256" key="1">
    <source>
        <dbReference type="SAM" id="MobiDB-lite"/>
    </source>
</evidence>
<evidence type="ECO:0000313" key="3">
    <source>
        <dbReference type="Proteomes" id="UP000018144"/>
    </source>
</evidence>
<accession>U4LCX3</accession>
<feature type="compositionally biased region" description="Basic and acidic residues" evidence="1">
    <location>
        <begin position="117"/>
        <end position="128"/>
    </location>
</feature>
<evidence type="ECO:0000313" key="2">
    <source>
        <dbReference type="EMBL" id="CCX16793.1"/>
    </source>
</evidence>
<name>U4LCX3_PYROM</name>
<dbReference type="AlphaFoldDB" id="U4LCX3"/>
<keyword evidence="3" id="KW-1185">Reference proteome</keyword>
<gene>
    <name evidence="2" type="ORF">PCON_03538</name>
</gene>
<protein>
    <submittedName>
        <fullName evidence="2">Uncharacterized protein</fullName>
    </submittedName>
</protein>
<feature type="region of interest" description="Disordered" evidence="1">
    <location>
        <begin position="90"/>
        <end position="144"/>
    </location>
</feature>
<dbReference type="Proteomes" id="UP000018144">
    <property type="component" value="Unassembled WGS sequence"/>
</dbReference>
<dbReference type="EMBL" id="HF936517">
    <property type="protein sequence ID" value="CCX16793.1"/>
    <property type="molecule type" value="Genomic_DNA"/>
</dbReference>
<proteinExistence type="predicted"/>
<organism evidence="2 3">
    <name type="scientific">Pyronema omphalodes (strain CBS 100304)</name>
    <name type="common">Pyronema confluens</name>
    <dbReference type="NCBI Taxonomy" id="1076935"/>
    <lineage>
        <taxon>Eukaryota</taxon>
        <taxon>Fungi</taxon>
        <taxon>Dikarya</taxon>
        <taxon>Ascomycota</taxon>
        <taxon>Pezizomycotina</taxon>
        <taxon>Pezizomycetes</taxon>
        <taxon>Pezizales</taxon>
        <taxon>Pyronemataceae</taxon>
        <taxon>Pyronema</taxon>
    </lineage>
</organism>